<dbReference type="VEuPathDB" id="VectorBase:HLOH_041345"/>
<sequence>MFFSDFRSPQSGDGEGGEPSSCEQPAADSGRDSPEEAGPCGQWMIAFSCAWMNFFHRGLIRGTAVVYVQLIQTFGITREEAALPLSLVSAIGGVSSEPRSFTACNTKGKTIQQC</sequence>
<name>A0A9J6GMN0_HAELO</name>
<accession>A0A9J6GMN0</accession>
<evidence type="ECO:0000256" key="1">
    <source>
        <dbReference type="SAM" id="MobiDB-lite"/>
    </source>
</evidence>
<proteinExistence type="predicted"/>
<dbReference type="Proteomes" id="UP000821853">
    <property type="component" value="Unassembled WGS sequence"/>
</dbReference>
<evidence type="ECO:0000313" key="2">
    <source>
        <dbReference type="EMBL" id="KAH9376837.1"/>
    </source>
</evidence>
<feature type="region of interest" description="Disordered" evidence="1">
    <location>
        <begin position="1"/>
        <end position="37"/>
    </location>
</feature>
<reference evidence="2 3" key="1">
    <citation type="journal article" date="2020" name="Cell">
        <title>Large-Scale Comparative Analyses of Tick Genomes Elucidate Their Genetic Diversity and Vector Capacities.</title>
        <authorList>
            <consortium name="Tick Genome and Microbiome Consortium (TIGMIC)"/>
            <person name="Jia N."/>
            <person name="Wang J."/>
            <person name="Shi W."/>
            <person name="Du L."/>
            <person name="Sun Y."/>
            <person name="Zhan W."/>
            <person name="Jiang J.F."/>
            <person name="Wang Q."/>
            <person name="Zhang B."/>
            <person name="Ji P."/>
            <person name="Bell-Sakyi L."/>
            <person name="Cui X.M."/>
            <person name="Yuan T.T."/>
            <person name="Jiang B.G."/>
            <person name="Yang W.F."/>
            <person name="Lam T.T."/>
            <person name="Chang Q.C."/>
            <person name="Ding S.J."/>
            <person name="Wang X.J."/>
            <person name="Zhu J.G."/>
            <person name="Ruan X.D."/>
            <person name="Zhao L."/>
            <person name="Wei J.T."/>
            <person name="Ye R.Z."/>
            <person name="Que T.C."/>
            <person name="Du C.H."/>
            <person name="Zhou Y.H."/>
            <person name="Cheng J.X."/>
            <person name="Dai P.F."/>
            <person name="Guo W.B."/>
            <person name="Han X.H."/>
            <person name="Huang E.J."/>
            <person name="Li L.F."/>
            <person name="Wei W."/>
            <person name="Gao Y.C."/>
            <person name="Liu J.Z."/>
            <person name="Shao H.Z."/>
            <person name="Wang X."/>
            <person name="Wang C.C."/>
            <person name="Yang T.C."/>
            <person name="Huo Q.B."/>
            <person name="Li W."/>
            <person name="Chen H.Y."/>
            <person name="Chen S.E."/>
            <person name="Zhou L.G."/>
            <person name="Ni X.B."/>
            <person name="Tian J.H."/>
            <person name="Sheng Y."/>
            <person name="Liu T."/>
            <person name="Pan Y.S."/>
            <person name="Xia L.Y."/>
            <person name="Li J."/>
            <person name="Zhao F."/>
            <person name="Cao W.C."/>
        </authorList>
    </citation>
    <scope>NUCLEOTIDE SEQUENCE [LARGE SCALE GENOMIC DNA]</scope>
    <source>
        <strain evidence="2">HaeL-2018</strain>
    </source>
</reference>
<evidence type="ECO:0008006" key="4">
    <source>
        <dbReference type="Google" id="ProtNLM"/>
    </source>
</evidence>
<dbReference type="EMBL" id="JABSTR010000008">
    <property type="protein sequence ID" value="KAH9376837.1"/>
    <property type="molecule type" value="Genomic_DNA"/>
</dbReference>
<comment type="caution">
    <text evidence="2">The sequence shown here is derived from an EMBL/GenBank/DDBJ whole genome shotgun (WGS) entry which is preliminary data.</text>
</comment>
<evidence type="ECO:0000313" key="3">
    <source>
        <dbReference type="Proteomes" id="UP000821853"/>
    </source>
</evidence>
<keyword evidence="3" id="KW-1185">Reference proteome</keyword>
<dbReference type="OrthoDB" id="6499973at2759"/>
<gene>
    <name evidence="2" type="ORF">HPB48_009745</name>
</gene>
<protein>
    <recommendedName>
        <fullName evidence="4">Monocarboxylate transporter</fullName>
    </recommendedName>
</protein>
<organism evidence="2 3">
    <name type="scientific">Haemaphysalis longicornis</name>
    <name type="common">Bush tick</name>
    <dbReference type="NCBI Taxonomy" id="44386"/>
    <lineage>
        <taxon>Eukaryota</taxon>
        <taxon>Metazoa</taxon>
        <taxon>Ecdysozoa</taxon>
        <taxon>Arthropoda</taxon>
        <taxon>Chelicerata</taxon>
        <taxon>Arachnida</taxon>
        <taxon>Acari</taxon>
        <taxon>Parasitiformes</taxon>
        <taxon>Ixodida</taxon>
        <taxon>Ixodoidea</taxon>
        <taxon>Ixodidae</taxon>
        <taxon>Haemaphysalinae</taxon>
        <taxon>Haemaphysalis</taxon>
    </lineage>
</organism>
<dbReference type="AlphaFoldDB" id="A0A9J6GMN0"/>